<reference evidence="2 3" key="2">
    <citation type="journal article" date="2017" name="Genome Biol.">
        <title>New reference genome sequences of hot pepper reveal the massive evolution of plant disease-resistance genes by retroduplication.</title>
        <authorList>
            <person name="Kim S."/>
            <person name="Park J."/>
            <person name="Yeom S.I."/>
            <person name="Kim Y.M."/>
            <person name="Seo E."/>
            <person name="Kim K.T."/>
            <person name="Kim M.S."/>
            <person name="Lee J.M."/>
            <person name="Cheong K."/>
            <person name="Shin H.S."/>
            <person name="Kim S.B."/>
            <person name="Han K."/>
            <person name="Lee J."/>
            <person name="Park M."/>
            <person name="Lee H.A."/>
            <person name="Lee H.Y."/>
            <person name="Lee Y."/>
            <person name="Oh S."/>
            <person name="Lee J.H."/>
            <person name="Choi E."/>
            <person name="Choi E."/>
            <person name="Lee S.E."/>
            <person name="Jeon J."/>
            <person name="Kim H."/>
            <person name="Choi G."/>
            <person name="Song H."/>
            <person name="Lee J."/>
            <person name="Lee S.C."/>
            <person name="Kwon J.K."/>
            <person name="Lee H.Y."/>
            <person name="Koo N."/>
            <person name="Hong Y."/>
            <person name="Kim R.W."/>
            <person name="Kang W.H."/>
            <person name="Huh J.H."/>
            <person name="Kang B.C."/>
            <person name="Yang T.J."/>
            <person name="Lee Y.H."/>
            <person name="Bennetzen J.L."/>
            <person name="Choi D."/>
        </authorList>
    </citation>
    <scope>NUCLEOTIDE SEQUENCE [LARGE SCALE GENOMIC DNA]</scope>
    <source>
        <strain evidence="3">cv. CM334</strain>
    </source>
</reference>
<sequence>MIHLSLSMLGSHGKEGQSFAPLFVSCSSLWNSNNQTEHAPSKKTRVESTLKHHSDIKKSEYEFQDQDSTSTLSTGQSNHVEAAMGKSKTVLENLIAHPV</sequence>
<feature type="compositionally biased region" description="Basic and acidic residues" evidence="1">
    <location>
        <begin position="44"/>
        <end position="61"/>
    </location>
</feature>
<dbReference type="GO" id="GO:0000981">
    <property type="term" value="F:DNA-binding transcription factor activity, RNA polymerase II-specific"/>
    <property type="evidence" value="ECO:0000318"/>
    <property type="project" value="GO_Central"/>
</dbReference>
<feature type="region of interest" description="Disordered" evidence="1">
    <location>
        <begin position="32"/>
        <end position="84"/>
    </location>
</feature>
<comment type="caution">
    <text evidence="2">The sequence shown here is derived from an EMBL/GenBank/DDBJ whole genome shotgun (WGS) entry which is preliminary data.</text>
</comment>
<evidence type="ECO:0000313" key="3">
    <source>
        <dbReference type="Proteomes" id="UP000222542"/>
    </source>
</evidence>
<gene>
    <name evidence="2" type="ORF">T459_02443</name>
</gene>
<proteinExistence type="predicted"/>
<keyword evidence="3" id="KW-1185">Reference proteome</keyword>
<feature type="compositionally biased region" description="Polar residues" evidence="1">
    <location>
        <begin position="66"/>
        <end position="79"/>
    </location>
</feature>
<dbReference type="Proteomes" id="UP000222542">
    <property type="component" value="Unassembled WGS sequence"/>
</dbReference>
<dbReference type="Gramene" id="PHT94561">
    <property type="protein sequence ID" value="PHT94561"/>
    <property type="gene ID" value="T459_02443"/>
</dbReference>
<organism evidence="2 3">
    <name type="scientific">Capsicum annuum</name>
    <name type="common">Capsicum pepper</name>
    <dbReference type="NCBI Taxonomy" id="4072"/>
    <lineage>
        <taxon>Eukaryota</taxon>
        <taxon>Viridiplantae</taxon>
        <taxon>Streptophyta</taxon>
        <taxon>Embryophyta</taxon>
        <taxon>Tracheophyta</taxon>
        <taxon>Spermatophyta</taxon>
        <taxon>Magnoliopsida</taxon>
        <taxon>eudicotyledons</taxon>
        <taxon>Gunneridae</taxon>
        <taxon>Pentapetalae</taxon>
        <taxon>asterids</taxon>
        <taxon>lamiids</taxon>
        <taxon>Solanales</taxon>
        <taxon>Solanaceae</taxon>
        <taxon>Solanoideae</taxon>
        <taxon>Capsiceae</taxon>
        <taxon>Capsicum</taxon>
    </lineage>
</organism>
<dbReference type="EMBL" id="AYRZ02000001">
    <property type="protein sequence ID" value="PHT94561.1"/>
    <property type="molecule type" value="Genomic_DNA"/>
</dbReference>
<protein>
    <submittedName>
        <fullName evidence="2">Uncharacterized protein</fullName>
    </submittedName>
</protein>
<reference evidence="2 3" key="1">
    <citation type="journal article" date="2014" name="Nat. Genet.">
        <title>Genome sequence of the hot pepper provides insights into the evolution of pungency in Capsicum species.</title>
        <authorList>
            <person name="Kim S."/>
            <person name="Park M."/>
            <person name="Yeom S.I."/>
            <person name="Kim Y.M."/>
            <person name="Lee J.M."/>
            <person name="Lee H.A."/>
            <person name="Seo E."/>
            <person name="Choi J."/>
            <person name="Cheong K."/>
            <person name="Kim K.T."/>
            <person name="Jung K."/>
            <person name="Lee G.W."/>
            <person name="Oh S.K."/>
            <person name="Bae C."/>
            <person name="Kim S.B."/>
            <person name="Lee H.Y."/>
            <person name="Kim S.Y."/>
            <person name="Kim M.S."/>
            <person name="Kang B.C."/>
            <person name="Jo Y.D."/>
            <person name="Yang H.B."/>
            <person name="Jeong H.J."/>
            <person name="Kang W.H."/>
            <person name="Kwon J.K."/>
            <person name="Shin C."/>
            <person name="Lim J.Y."/>
            <person name="Park J.H."/>
            <person name="Huh J.H."/>
            <person name="Kim J.S."/>
            <person name="Kim B.D."/>
            <person name="Cohen O."/>
            <person name="Paran I."/>
            <person name="Suh M.C."/>
            <person name="Lee S.B."/>
            <person name="Kim Y.K."/>
            <person name="Shin Y."/>
            <person name="Noh S.J."/>
            <person name="Park J."/>
            <person name="Seo Y.S."/>
            <person name="Kwon S.Y."/>
            <person name="Kim H.A."/>
            <person name="Park J.M."/>
            <person name="Kim H.J."/>
            <person name="Choi S.B."/>
            <person name="Bosland P.W."/>
            <person name="Reeves G."/>
            <person name="Jo S.H."/>
            <person name="Lee B.W."/>
            <person name="Cho H.T."/>
            <person name="Choi H.S."/>
            <person name="Lee M.S."/>
            <person name="Yu Y."/>
            <person name="Do Choi Y."/>
            <person name="Park B.S."/>
            <person name="van Deynze A."/>
            <person name="Ashrafi H."/>
            <person name="Hill T."/>
            <person name="Kim W.T."/>
            <person name="Pai H.S."/>
            <person name="Ahn H.K."/>
            <person name="Yeam I."/>
            <person name="Giovannoni J.J."/>
            <person name="Rose J.K."/>
            <person name="Sorensen I."/>
            <person name="Lee S.J."/>
            <person name="Kim R.W."/>
            <person name="Choi I.Y."/>
            <person name="Choi B.S."/>
            <person name="Lim J.S."/>
            <person name="Lee Y.H."/>
            <person name="Choi D."/>
        </authorList>
    </citation>
    <scope>NUCLEOTIDE SEQUENCE [LARGE SCALE GENOMIC DNA]</scope>
    <source>
        <strain evidence="3">cv. CM334</strain>
    </source>
</reference>
<dbReference type="GO" id="GO:0006357">
    <property type="term" value="P:regulation of transcription by RNA polymerase II"/>
    <property type="evidence" value="ECO:0000318"/>
    <property type="project" value="GO_Central"/>
</dbReference>
<dbReference type="AlphaFoldDB" id="A0A2G3AJY3"/>
<name>A0A2G3AJY3_CAPAN</name>
<accession>A0A2G3AJY3</accession>
<evidence type="ECO:0000313" key="2">
    <source>
        <dbReference type="EMBL" id="PHT94561.1"/>
    </source>
</evidence>
<evidence type="ECO:0000256" key="1">
    <source>
        <dbReference type="SAM" id="MobiDB-lite"/>
    </source>
</evidence>